<keyword evidence="2" id="KW-1185">Reference proteome</keyword>
<comment type="caution">
    <text evidence="1">The sequence shown here is derived from an EMBL/GenBank/DDBJ whole genome shotgun (WGS) entry which is preliminary data.</text>
</comment>
<organism evidence="1 2">
    <name type="scientific">Dallia pectoralis</name>
    <name type="common">Alaska blackfish</name>
    <dbReference type="NCBI Taxonomy" id="75939"/>
    <lineage>
        <taxon>Eukaryota</taxon>
        <taxon>Metazoa</taxon>
        <taxon>Chordata</taxon>
        <taxon>Craniata</taxon>
        <taxon>Vertebrata</taxon>
        <taxon>Euteleostomi</taxon>
        <taxon>Actinopterygii</taxon>
        <taxon>Neopterygii</taxon>
        <taxon>Teleostei</taxon>
        <taxon>Protacanthopterygii</taxon>
        <taxon>Esociformes</taxon>
        <taxon>Umbridae</taxon>
        <taxon>Dallia</taxon>
    </lineage>
</organism>
<accession>A0ACC2F8M8</accession>
<proteinExistence type="predicted"/>
<sequence>MALCLLIRAVPPVNKMASTSPGASLWAPDVSHWARKGNWRVLVRGPAVQARQTGLGGPWTSASTDKQASVCGQGLVLQVLGPRSLWHAGLPRTPTVTFPACARTQTGIPATELCVLYQ</sequence>
<dbReference type="Proteomes" id="UP001157502">
    <property type="component" value="Chromosome 32"/>
</dbReference>
<gene>
    <name evidence="1" type="ORF">DPEC_G00328160</name>
</gene>
<name>A0ACC2F8M8_DALPE</name>
<evidence type="ECO:0000313" key="1">
    <source>
        <dbReference type="EMBL" id="KAJ7987600.1"/>
    </source>
</evidence>
<evidence type="ECO:0000313" key="2">
    <source>
        <dbReference type="Proteomes" id="UP001157502"/>
    </source>
</evidence>
<reference evidence="1" key="1">
    <citation type="submission" date="2021-05" db="EMBL/GenBank/DDBJ databases">
        <authorList>
            <person name="Pan Q."/>
            <person name="Jouanno E."/>
            <person name="Zahm M."/>
            <person name="Klopp C."/>
            <person name="Cabau C."/>
            <person name="Louis A."/>
            <person name="Berthelot C."/>
            <person name="Parey E."/>
            <person name="Roest Crollius H."/>
            <person name="Montfort J."/>
            <person name="Robinson-Rechavi M."/>
            <person name="Bouchez O."/>
            <person name="Lampietro C."/>
            <person name="Lopez Roques C."/>
            <person name="Donnadieu C."/>
            <person name="Postlethwait J."/>
            <person name="Bobe J."/>
            <person name="Dillon D."/>
            <person name="Chandos A."/>
            <person name="von Hippel F."/>
            <person name="Guiguen Y."/>
        </authorList>
    </citation>
    <scope>NUCLEOTIDE SEQUENCE</scope>
    <source>
        <strain evidence="1">YG-Jan2019</strain>
    </source>
</reference>
<dbReference type="EMBL" id="CM055759">
    <property type="protein sequence ID" value="KAJ7987600.1"/>
    <property type="molecule type" value="Genomic_DNA"/>
</dbReference>
<protein>
    <submittedName>
        <fullName evidence="1">Uncharacterized protein</fullName>
    </submittedName>
</protein>